<sequence length="89" mass="10054">MVGRVMASFRDFTSISLNIIESFGCRGQKVLYEILVHISCTKSHSHTLSHLKWIKNLQLVVLLALLQVVDHCIGIMRARQARPELIVAV</sequence>
<dbReference type="Proteomes" id="UP000276133">
    <property type="component" value="Unassembled WGS sequence"/>
</dbReference>
<proteinExistence type="predicted"/>
<evidence type="ECO:0000313" key="2">
    <source>
        <dbReference type="Proteomes" id="UP000276133"/>
    </source>
</evidence>
<keyword evidence="2" id="KW-1185">Reference proteome</keyword>
<accession>A0A3M7RE49</accession>
<comment type="caution">
    <text evidence="1">The sequence shown here is derived from an EMBL/GenBank/DDBJ whole genome shotgun (WGS) entry which is preliminary data.</text>
</comment>
<reference evidence="1 2" key="1">
    <citation type="journal article" date="2018" name="Sci. Rep.">
        <title>Genomic signatures of local adaptation to the degree of environmental predictability in rotifers.</title>
        <authorList>
            <person name="Franch-Gras L."/>
            <person name="Hahn C."/>
            <person name="Garcia-Roger E.M."/>
            <person name="Carmona M.J."/>
            <person name="Serra M."/>
            <person name="Gomez A."/>
        </authorList>
    </citation>
    <scope>NUCLEOTIDE SEQUENCE [LARGE SCALE GENOMIC DNA]</scope>
    <source>
        <strain evidence="1">HYR1</strain>
    </source>
</reference>
<evidence type="ECO:0000313" key="1">
    <source>
        <dbReference type="EMBL" id="RNA21800.1"/>
    </source>
</evidence>
<dbReference type="AlphaFoldDB" id="A0A3M7RE49"/>
<name>A0A3M7RE49_BRAPC</name>
<organism evidence="1 2">
    <name type="scientific">Brachionus plicatilis</name>
    <name type="common">Marine rotifer</name>
    <name type="synonym">Brachionus muelleri</name>
    <dbReference type="NCBI Taxonomy" id="10195"/>
    <lineage>
        <taxon>Eukaryota</taxon>
        <taxon>Metazoa</taxon>
        <taxon>Spiralia</taxon>
        <taxon>Gnathifera</taxon>
        <taxon>Rotifera</taxon>
        <taxon>Eurotatoria</taxon>
        <taxon>Monogononta</taxon>
        <taxon>Pseudotrocha</taxon>
        <taxon>Ploima</taxon>
        <taxon>Brachionidae</taxon>
        <taxon>Brachionus</taxon>
    </lineage>
</organism>
<protein>
    <submittedName>
        <fullName evidence="1">Uncharacterized protein</fullName>
    </submittedName>
</protein>
<gene>
    <name evidence="1" type="ORF">BpHYR1_019203</name>
</gene>
<dbReference type="EMBL" id="REGN01003595">
    <property type="protein sequence ID" value="RNA21800.1"/>
    <property type="molecule type" value="Genomic_DNA"/>
</dbReference>